<feature type="domain" description="4Fe-4S ferredoxin-type" evidence="4">
    <location>
        <begin position="312"/>
        <end position="341"/>
    </location>
</feature>
<name>A0A9X2S7W6_9FIRM</name>
<comment type="caution">
    <text evidence="5">The sequence shown here is derived from an EMBL/GenBank/DDBJ whole genome shotgun (WGS) entry which is preliminary data.</text>
</comment>
<sequence length="372" mass="41598">MSIVKCGNYSYKKVEKKVFQCLGNIEDLNKQIKRGSKVLVKPDLAKKNFLDEAVTTHPYIVEGVVRYLQNLGCEVIIGDSPEGPFDEKTLRTTYKATGMFEVQKRTGCQLNFDTSYVEVKNNNGKFLKSMKIVKSFNEVDLIISVAKLKTHTMMIYTGGVKNLFGIIPGLTKADYRLRMNSIDDFSNALVDVSEYIKPIFSIIDAIEGMEGDGPFLGDKRSVGLIMASQNIYALDMVASYIMGIEPSSIPTINTAKEREIFNGDIDSIEILGEELKDIVVKPFKSSTVSSVYSIRGKTPKFLEKWILNNLVPRPIFNHDICISCKTCANNCPSKSIDISSGYPDVDLKQCIRCFSCYELCPKGTVEIKKSKK</sequence>
<reference evidence="5" key="1">
    <citation type="submission" date="2022-07" db="EMBL/GenBank/DDBJ databases">
        <title>Enhanced cultured diversity of the mouse gut microbiota enables custom-made synthetic communities.</title>
        <authorList>
            <person name="Afrizal A."/>
        </authorList>
    </citation>
    <scope>NUCLEOTIDE SEQUENCE</scope>
    <source>
        <strain evidence="5">DSM 29482</strain>
    </source>
</reference>
<dbReference type="InterPro" id="IPR007160">
    <property type="entry name" value="DUF362"/>
</dbReference>
<dbReference type="Pfam" id="PF13237">
    <property type="entry name" value="Fer4_10"/>
    <property type="match status" value="1"/>
</dbReference>
<evidence type="ECO:0000256" key="2">
    <source>
        <dbReference type="ARBA" id="ARBA00023004"/>
    </source>
</evidence>
<dbReference type="InterPro" id="IPR017900">
    <property type="entry name" value="4Fe4S_Fe_S_CS"/>
</dbReference>
<dbReference type="Proteomes" id="UP001142078">
    <property type="component" value="Unassembled WGS sequence"/>
</dbReference>
<dbReference type="InterPro" id="IPR017896">
    <property type="entry name" value="4Fe4S_Fe-S-bd"/>
</dbReference>
<keyword evidence="1" id="KW-0479">Metal-binding</keyword>
<dbReference type="PROSITE" id="PS51379">
    <property type="entry name" value="4FE4S_FER_2"/>
    <property type="match status" value="2"/>
</dbReference>
<dbReference type="GO" id="GO:0046872">
    <property type="term" value="F:metal ion binding"/>
    <property type="evidence" value="ECO:0007669"/>
    <property type="project" value="UniProtKB-KW"/>
</dbReference>
<dbReference type="GO" id="GO:0051536">
    <property type="term" value="F:iron-sulfur cluster binding"/>
    <property type="evidence" value="ECO:0007669"/>
    <property type="project" value="UniProtKB-KW"/>
</dbReference>
<protein>
    <submittedName>
        <fullName evidence="5">DUF362 domain-containing protein</fullName>
    </submittedName>
</protein>
<evidence type="ECO:0000256" key="1">
    <source>
        <dbReference type="ARBA" id="ARBA00022723"/>
    </source>
</evidence>
<dbReference type="SUPFAM" id="SSF54862">
    <property type="entry name" value="4Fe-4S ferredoxins"/>
    <property type="match status" value="1"/>
</dbReference>
<evidence type="ECO:0000313" key="6">
    <source>
        <dbReference type="Proteomes" id="UP001142078"/>
    </source>
</evidence>
<evidence type="ECO:0000313" key="5">
    <source>
        <dbReference type="EMBL" id="MCR2045197.1"/>
    </source>
</evidence>
<dbReference type="RefSeq" id="WP_257490629.1">
    <property type="nucleotide sequence ID" value="NZ_JANJZL010000013.1"/>
</dbReference>
<dbReference type="PROSITE" id="PS00198">
    <property type="entry name" value="4FE4S_FER_1"/>
    <property type="match status" value="1"/>
</dbReference>
<evidence type="ECO:0000256" key="3">
    <source>
        <dbReference type="ARBA" id="ARBA00023014"/>
    </source>
</evidence>
<dbReference type="Gene3D" id="3.30.70.20">
    <property type="match status" value="1"/>
</dbReference>
<accession>A0A9X2S7W6</accession>
<proteinExistence type="predicted"/>
<feature type="domain" description="4Fe-4S ferredoxin-type" evidence="4">
    <location>
        <begin position="342"/>
        <end position="370"/>
    </location>
</feature>
<keyword evidence="3" id="KW-0411">Iron-sulfur</keyword>
<dbReference type="EMBL" id="JANJZL010000013">
    <property type="protein sequence ID" value="MCR2045197.1"/>
    <property type="molecule type" value="Genomic_DNA"/>
</dbReference>
<evidence type="ECO:0000259" key="4">
    <source>
        <dbReference type="PROSITE" id="PS51379"/>
    </source>
</evidence>
<organism evidence="5 6">
    <name type="scientific">Anaerosalibacter massiliensis</name>
    <dbReference type="NCBI Taxonomy" id="1347392"/>
    <lineage>
        <taxon>Bacteria</taxon>
        <taxon>Bacillati</taxon>
        <taxon>Bacillota</taxon>
        <taxon>Tissierellia</taxon>
        <taxon>Tissierellales</taxon>
        <taxon>Sporanaerobacteraceae</taxon>
        <taxon>Anaerosalibacter</taxon>
    </lineage>
</organism>
<keyword evidence="6" id="KW-1185">Reference proteome</keyword>
<keyword evidence="2" id="KW-0408">Iron</keyword>
<dbReference type="Pfam" id="PF04015">
    <property type="entry name" value="DUF362"/>
    <property type="match status" value="1"/>
</dbReference>
<gene>
    <name evidence="5" type="ORF">NSA23_13890</name>
</gene>
<dbReference type="AlphaFoldDB" id="A0A9X2S7W6"/>